<reference evidence="1 2" key="1">
    <citation type="submission" date="2009-07" db="EMBL/GenBank/DDBJ databases">
        <authorList>
            <person name="Madupu R."/>
            <person name="Sebastian Y."/>
            <person name="Durkin A.S."/>
            <person name="Torralba M."/>
            <person name="Methe B."/>
            <person name="Sutton G.G."/>
            <person name="Strausberg R.L."/>
            <person name="Nelson K.E."/>
        </authorList>
    </citation>
    <scope>NUCLEOTIDE SEQUENCE [LARGE SCALE GENOMIC DNA]</scope>
    <source>
        <strain evidence="1 2">RM3268</strain>
    </source>
</reference>
<keyword evidence="2" id="KW-1185">Reference proteome</keyword>
<organism evidence="1 2">
    <name type="scientific">Campylobacter gracilis RM3268</name>
    <dbReference type="NCBI Taxonomy" id="553220"/>
    <lineage>
        <taxon>Bacteria</taxon>
        <taxon>Pseudomonadati</taxon>
        <taxon>Campylobacterota</taxon>
        <taxon>Epsilonproteobacteria</taxon>
        <taxon>Campylobacterales</taxon>
        <taxon>Campylobacteraceae</taxon>
        <taxon>Campylobacter</taxon>
    </lineage>
</organism>
<dbReference type="EMBL" id="ACYG01000031">
    <property type="protein sequence ID" value="EEV16417.1"/>
    <property type="molecule type" value="Genomic_DNA"/>
</dbReference>
<name>C8PL02_9BACT</name>
<accession>C8PL02</accession>
<dbReference type="Proteomes" id="UP000005709">
    <property type="component" value="Unassembled WGS sequence"/>
</dbReference>
<proteinExistence type="predicted"/>
<protein>
    <submittedName>
        <fullName evidence="1">Uncharacterized protein</fullName>
    </submittedName>
</protein>
<evidence type="ECO:0000313" key="2">
    <source>
        <dbReference type="Proteomes" id="UP000005709"/>
    </source>
</evidence>
<dbReference type="eggNOG" id="ENOG5032HE1">
    <property type="taxonomic scope" value="Bacteria"/>
</dbReference>
<gene>
    <name evidence="1" type="ORF">CAMGR0001_2791</name>
</gene>
<sequence length="233" mass="26999">MKFKRVSNLKDLKFSRLAALKICAFAQIYKKFDMHRRRKIVNLARAKPRFYIIAQNFKGEKMKKFFALLFAALFFVGCGQSQPKVPIASAYKFKGITYQHFQNHNPKKFIYQSPEAVEKKYNEQLLAALKEANLLDQNSTDELKITIKHHRGFTGEATPFPSDRIGGIEFIYEVKLVRNGQILRSYVQNDIEHYDPGFFGNMKTIALQNTDDSYENAAIAAMVKHLMEIIKKF</sequence>
<evidence type="ECO:0000313" key="1">
    <source>
        <dbReference type="EMBL" id="EEV16417.1"/>
    </source>
</evidence>
<dbReference type="AlphaFoldDB" id="C8PL02"/>
<comment type="caution">
    <text evidence="1">The sequence shown here is derived from an EMBL/GenBank/DDBJ whole genome shotgun (WGS) entry which is preliminary data.</text>
</comment>